<dbReference type="EMBL" id="CP019434">
    <property type="protein sequence ID" value="APZ44641.1"/>
    <property type="molecule type" value="Genomic_DNA"/>
</dbReference>
<dbReference type="InterPro" id="IPR012795">
    <property type="entry name" value="tRNA_Ile_lys_synt_N"/>
</dbReference>
<keyword evidence="4 8" id="KW-0819">tRNA processing</keyword>
<comment type="subcellular location">
    <subcellularLocation>
        <location evidence="1 8">Cytoplasm</location>
    </subcellularLocation>
</comment>
<name>A0A1P8ULD3_9GAMM</name>
<evidence type="ECO:0000256" key="7">
    <source>
        <dbReference type="ARBA" id="ARBA00048539"/>
    </source>
</evidence>
<dbReference type="InterPro" id="IPR012796">
    <property type="entry name" value="Lysidine-tRNA-synth_C"/>
</dbReference>
<dbReference type="SUPFAM" id="SSF56037">
    <property type="entry name" value="PheT/TilS domain"/>
    <property type="match status" value="1"/>
</dbReference>
<dbReference type="InterPro" id="IPR015262">
    <property type="entry name" value="tRNA_Ile_lys_synt_subst-bd"/>
</dbReference>
<dbReference type="Pfam" id="PF01171">
    <property type="entry name" value="ATP_bind_3"/>
    <property type="match status" value="1"/>
</dbReference>
<dbReference type="Proteomes" id="UP000243807">
    <property type="component" value="Chromosome"/>
</dbReference>
<dbReference type="GO" id="GO:0006400">
    <property type="term" value="P:tRNA modification"/>
    <property type="evidence" value="ECO:0007669"/>
    <property type="project" value="UniProtKB-UniRule"/>
</dbReference>
<dbReference type="Pfam" id="PF11734">
    <property type="entry name" value="TilS_C"/>
    <property type="match status" value="1"/>
</dbReference>
<dbReference type="AlphaFoldDB" id="A0A1P8ULD3"/>
<dbReference type="PANTHER" id="PTHR43033">
    <property type="entry name" value="TRNA(ILE)-LYSIDINE SYNTHASE-RELATED"/>
    <property type="match status" value="1"/>
</dbReference>
<dbReference type="GO" id="GO:0005737">
    <property type="term" value="C:cytoplasm"/>
    <property type="evidence" value="ECO:0007669"/>
    <property type="project" value="UniProtKB-SubCell"/>
</dbReference>
<dbReference type="Gene3D" id="3.40.50.620">
    <property type="entry name" value="HUPs"/>
    <property type="match status" value="1"/>
</dbReference>
<dbReference type="GO" id="GO:0005524">
    <property type="term" value="F:ATP binding"/>
    <property type="evidence" value="ECO:0007669"/>
    <property type="project" value="UniProtKB-UniRule"/>
</dbReference>
<dbReference type="EC" id="6.3.4.19" evidence="8"/>
<dbReference type="PANTHER" id="PTHR43033:SF1">
    <property type="entry name" value="TRNA(ILE)-LYSIDINE SYNTHASE-RELATED"/>
    <property type="match status" value="1"/>
</dbReference>
<dbReference type="SUPFAM" id="SSF52402">
    <property type="entry name" value="Adenine nucleotide alpha hydrolases-like"/>
    <property type="match status" value="1"/>
</dbReference>
<dbReference type="InterPro" id="IPR011063">
    <property type="entry name" value="TilS/TtcA_N"/>
</dbReference>
<dbReference type="NCBIfam" id="TIGR02433">
    <property type="entry name" value="lysidine_TilS_C"/>
    <property type="match status" value="1"/>
</dbReference>
<dbReference type="Pfam" id="PF09179">
    <property type="entry name" value="TilS"/>
    <property type="match status" value="1"/>
</dbReference>
<organism evidence="10 11">
    <name type="scientific">Acidihalobacter ferrooxydans</name>
    <dbReference type="NCBI Taxonomy" id="1765967"/>
    <lineage>
        <taxon>Bacteria</taxon>
        <taxon>Pseudomonadati</taxon>
        <taxon>Pseudomonadota</taxon>
        <taxon>Gammaproteobacteria</taxon>
        <taxon>Chromatiales</taxon>
        <taxon>Ectothiorhodospiraceae</taxon>
        <taxon>Acidihalobacter</taxon>
    </lineage>
</organism>
<evidence type="ECO:0000256" key="5">
    <source>
        <dbReference type="ARBA" id="ARBA00022741"/>
    </source>
</evidence>
<dbReference type="CDD" id="cd01992">
    <property type="entry name" value="TilS_N"/>
    <property type="match status" value="1"/>
</dbReference>
<dbReference type="SMART" id="SM00977">
    <property type="entry name" value="TilS_C"/>
    <property type="match status" value="1"/>
</dbReference>
<feature type="binding site" evidence="8">
    <location>
        <begin position="20"/>
        <end position="25"/>
    </location>
    <ligand>
        <name>ATP</name>
        <dbReference type="ChEBI" id="CHEBI:30616"/>
    </ligand>
</feature>
<gene>
    <name evidence="8" type="primary">tilS</name>
    <name evidence="10" type="ORF">BW247_09515</name>
</gene>
<keyword evidence="3 8" id="KW-0436">Ligase</keyword>
<evidence type="ECO:0000256" key="6">
    <source>
        <dbReference type="ARBA" id="ARBA00022840"/>
    </source>
</evidence>
<dbReference type="GO" id="GO:0032267">
    <property type="term" value="F:tRNA(Ile)-lysidine synthase activity"/>
    <property type="evidence" value="ECO:0007669"/>
    <property type="project" value="UniProtKB-EC"/>
</dbReference>
<evidence type="ECO:0000256" key="1">
    <source>
        <dbReference type="ARBA" id="ARBA00004496"/>
    </source>
</evidence>
<dbReference type="InterPro" id="IPR012094">
    <property type="entry name" value="tRNA_Ile_lys_synt"/>
</dbReference>
<evidence type="ECO:0000256" key="4">
    <source>
        <dbReference type="ARBA" id="ARBA00022694"/>
    </source>
</evidence>
<evidence type="ECO:0000256" key="3">
    <source>
        <dbReference type="ARBA" id="ARBA00022598"/>
    </source>
</evidence>
<dbReference type="SUPFAM" id="SSF82829">
    <property type="entry name" value="MesJ substrate recognition domain-like"/>
    <property type="match status" value="1"/>
</dbReference>
<accession>A0A1P8ULD3</accession>
<dbReference type="KEGG" id="afy:BW247_09515"/>
<reference evidence="10 11" key="1">
    <citation type="submission" date="2017-01" db="EMBL/GenBank/DDBJ databases">
        <title>Draft sequence of Acidihalobacter ferrooxidans strain DSM 14175 (strain V8).</title>
        <authorList>
            <person name="Khaleque H.N."/>
            <person name="Ramsay J.P."/>
            <person name="Murphy R.J.T."/>
            <person name="Kaksonen A.H."/>
            <person name="Boxall N.J."/>
            <person name="Watkin E.L.J."/>
        </authorList>
    </citation>
    <scope>NUCLEOTIDE SEQUENCE [LARGE SCALE GENOMIC DNA]</scope>
    <source>
        <strain evidence="10 11">V8</strain>
    </source>
</reference>
<evidence type="ECO:0000259" key="9">
    <source>
        <dbReference type="SMART" id="SM00977"/>
    </source>
</evidence>
<dbReference type="Gene3D" id="1.20.59.20">
    <property type="match status" value="1"/>
</dbReference>
<comment type="function">
    <text evidence="8">Ligates lysine onto the cytidine present at position 34 of the AUA codon-specific tRNA(Ile) that contains the anticodon CAU, in an ATP-dependent manner. Cytidine is converted to lysidine, thus changing the amino acid specificity of the tRNA from methionine to isoleucine.</text>
</comment>
<evidence type="ECO:0000313" key="10">
    <source>
        <dbReference type="EMBL" id="APZ44641.1"/>
    </source>
</evidence>
<evidence type="ECO:0000313" key="11">
    <source>
        <dbReference type="Proteomes" id="UP000243807"/>
    </source>
</evidence>
<evidence type="ECO:0000256" key="8">
    <source>
        <dbReference type="HAMAP-Rule" id="MF_01161"/>
    </source>
</evidence>
<keyword evidence="2 8" id="KW-0963">Cytoplasm</keyword>
<protein>
    <recommendedName>
        <fullName evidence="8">tRNA(Ile)-lysidine synthase</fullName>
        <ecNumber evidence="8">6.3.4.19</ecNumber>
    </recommendedName>
    <alternativeName>
        <fullName evidence="8">tRNA(Ile)-2-lysyl-cytidine synthase</fullName>
    </alternativeName>
    <alternativeName>
        <fullName evidence="8">tRNA(Ile)-lysidine synthetase</fullName>
    </alternativeName>
</protein>
<evidence type="ECO:0000256" key="2">
    <source>
        <dbReference type="ARBA" id="ARBA00022490"/>
    </source>
</evidence>
<dbReference type="NCBIfam" id="TIGR02432">
    <property type="entry name" value="lysidine_TilS_N"/>
    <property type="match status" value="1"/>
</dbReference>
<feature type="domain" description="Lysidine-tRNA(Ile) synthetase C-terminal" evidence="9">
    <location>
        <begin position="355"/>
        <end position="419"/>
    </location>
</feature>
<dbReference type="InterPro" id="IPR014729">
    <property type="entry name" value="Rossmann-like_a/b/a_fold"/>
</dbReference>
<keyword evidence="11" id="KW-1185">Reference proteome</keyword>
<dbReference type="HAMAP" id="MF_01161">
    <property type="entry name" value="tRNA_Ile_lys_synt"/>
    <property type="match status" value="1"/>
</dbReference>
<proteinExistence type="inferred from homology"/>
<keyword evidence="5 8" id="KW-0547">Nucleotide-binding</keyword>
<comment type="catalytic activity">
    <reaction evidence="7 8">
        <text>cytidine(34) in tRNA(Ile2) + L-lysine + ATP = lysidine(34) in tRNA(Ile2) + AMP + diphosphate + H(+)</text>
        <dbReference type="Rhea" id="RHEA:43744"/>
        <dbReference type="Rhea" id="RHEA-COMP:10625"/>
        <dbReference type="Rhea" id="RHEA-COMP:10670"/>
        <dbReference type="ChEBI" id="CHEBI:15378"/>
        <dbReference type="ChEBI" id="CHEBI:30616"/>
        <dbReference type="ChEBI" id="CHEBI:32551"/>
        <dbReference type="ChEBI" id="CHEBI:33019"/>
        <dbReference type="ChEBI" id="CHEBI:82748"/>
        <dbReference type="ChEBI" id="CHEBI:83665"/>
        <dbReference type="ChEBI" id="CHEBI:456215"/>
        <dbReference type="EC" id="6.3.4.19"/>
    </reaction>
</comment>
<comment type="similarity">
    <text evidence="8">Belongs to the tRNA(Ile)-lysidine synthase family.</text>
</comment>
<dbReference type="STRING" id="1765967.BW247_09515"/>
<keyword evidence="6 8" id="KW-0067">ATP-binding</keyword>
<comment type="domain">
    <text evidence="8">The N-terminal region contains the highly conserved SGGXDS motif, predicted to be a P-loop motif involved in ATP binding.</text>
</comment>
<sequence>MLARQLRGAPGIGRWLVGFSGGADSTALLHALVQLDGLGRELLAVHVHHGLQPQADAWADICAAVAARHGVPFRLERVAVAAQGQGPEAAAREMRYAALAACMAPGDVLLTAHHRGDQAETLLLQLLRSAGPAGLAGMPQWAPFARGWHARPLLNQPKDALLSYLVEHGVSWLEDPSNQALEADRNYLRHRILPALQARWPAVERSLANAARLQADALELTVALGRQDAHVAAGDEPGTLSVGALRRLKRSRLHNVLRVWIADKGLPLPPANRLEQVRTDVLEASTDAQPRLCWSGAELRRYRDALYAMAPLPPHDPTQVYVWPAGRMTLALPGSERGLSTADLRTDLRRVRAPVTIRFRRGGERCRIQGEPHTRALKTLLQNAGVPPWVRDRIPLLYVGDHLREVIGYWVCAAPADEFSNPSEDIDT</sequence>